<proteinExistence type="predicted"/>
<dbReference type="GO" id="GO:0003677">
    <property type="term" value="F:DNA binding"/>
    <property type="evidence" value="ECO:0007669"/>
    <property type="project" value="InterPro"/>
</dbReference>
<evidence type="ECO:0000313" key="5">
    <source>
        <dbReference type="Proteomes" id="UP000775872"/>
    </source>
</evidence>
<dbReference type="Proteomes" id="UP000775872">
    <property type="component" value="Unassembled WGS sequence"/>
</dbReference>
<gene>
    <name evidence="4" type="ORF">CSOL1703_00014363</name>
</gene>
<dbReference type="Gene3D" id="2.60.40.2970">
    <property type="match status" value="1"/>
</dbReference>
<sequence>MLVEEAFQQHDCSSPEMTERSALCYSQASKSLYSNANPETSKRPTASVYARNGRPKVSQAAMLELSQLLPNREIGYLLVDNYFDKIHWYMLLFHQHEFRDALNSLYPDTSSTAPASGRQDESTTGYISVLLAVCALSLRYTSSAQREQLAKHGVNVESLRESILNILRLRLLDILALGSLEAVQLCVLLGSYYLYHGEPELAWPLCGCALRLAQALELHRRPVPGMVSQHETEVRKRCWWAVHEIETYCSMIYGFPLSMSDSDCNTEPLDPSDQWSIAADGQPSSSQQPTLLVYKCSMSVLSRIIKSALEDLYRSRQKQHRSDISAVQYDTPMRLQFITNRIRALNTELVAWYDNLPPKLKMGRLSGQPAPEAVGGLANHTESHVSFDEKLFKLQALALKLAFENARILIHRPLLLRKDGEAGEFPSSTTKPTVSLLPESLSTYSRTCHDAALQISWAGHKRIFRDASTTYALNFIALHLLTAGVTLGIMTSLNPLSQESFEAKLGIRRIMEMQVSLKPNSIVADQGLQILRKLFLLVMKKETHSMLDFSPQSHRVDERGSVQEYQSGGDLPTSLAKSHENQDQAIESGVRSDDFPIADQTPDMTTSLQRETLTQPFEFCQPTPQSPMSEAMLAVEQAALALFFLYSTAWNLPQFDLGNHEPIMTTIAGLKLSISHTPRSSPPEIMATVTNDNAFPVSILKYESPLDPLVLALGHLQITPAGADAPLDLPKIAVRRVWPPTRDQLVTLEPGESQKNPVTLREQVVPPGDLAGEVSIELKGRWQAVWSKRKEDIDDSSLENPNISPEVERGEYTTGKIKIHF</sequence>
<dbReference type="GO" id="GO:0006351">
    <property type="term" value="P:DNA-templated transcription"/>
    <property type="evidence" value="ECO:0007669"/>
    <property type="project" value="InterPro"/>
</dbReference>
<name>A0A9P0ELA1_9HYPO</name>
<dbReference type="InterPro" id="IPR050987">
    <property type="entry name" value="AtrR-like"/>
</dbReference>
<dbReference type="PANTHER" id="PTHR46910">
    <property type="entry name" value="TRANSCRIPTION FACTOR PDR1"/>
    <property type="match status" value="1"/>
</dbReference>
<dbReference type="PANTHER" id="PTHR46910:SF17">
    <property type="entry name" value="SCFA-RELATED"/>
    <property type="match status" value="1"/>
</dbReference>
<dbReference type="EMBL" id="CABFOC020000042">
    <property type="protein sequence ID" value="CAH0051713.1"/>
    <property type="molecule type" value="Genomic_DNA"/>
</dbReference>
<keyword evidence="5" id="KW-1185">Reference proteome</keyword>
<evidence type="ECO:0000313" key="4">
    <source>
        <dbReference type="EMBL" id="CAH0051713.1"/>
    </source>
</evidence>
<dbReference type="InterPro" id="IPR007219">
    <property type="entry name" value="XnlR_reg_dom"/>
</dbReference>
<dbReference type="Pfam" id="PF04082">
    <property type="entry name" value="Fungal_trans"/>
    <property type="match status" value="1"/>
</dbReference>
<dbReference type="GO" id="GO:0008270">
    <property type="term" value="F:zinc ion binding"/>
    <property type="evidence" value="ECO:0007669"/>
    <property type="project" value="InterPro"/>
</dbReference>
<accession>A0A9P0ELA1</accession>
<evidence type="ECO:0000259" key="3">
    <source>
        <dbReference type="SMART" id="SM00906"/>
    </source>
</evidence>
<protein>
    <recommendedName>
        <fullName evidence="3">Xylanolytic transcriptional activator regulatory domain-containing protein</fullName>
    </recommendedName>
</protein>
<dbReference type="CDD" id="cd12148">
    <property type="entry name" value="fungal_TF_MHR"/>
    <property type="match status" value="1"/>
</dbReference>
<feature type="domain" description="Xylanolytic transcriptional activator regulatory" evidence="3">
    <location>
        <begin position="202"/>
        <end position="274"/>
    </location>
</feature>
<comment type="caution">
    <text evidence="4">The sequence shown here is derived from an EMBL/GenBank/DDBJ whole genome shotgun (WGS) entry which is preliminary data.</text>
</comment>
<feature type="region of interest" description="Disordered" evidence="2">
    <location>
        <begin position="557"/>
        <end position="583"/>
    </location>
</feature>
<dbReference type="AlphaFoldDB" id="A0A9P0ELA1"/>
<dbReference type="SMART" id="SM00906">
    <property type="entry name" value="Fungal_trans"/>
    <property type="match status" value="1"/>
</dbReference>
<dbReference type="OrthoDB" id="3266505at2759"/>
<evidence type="ECO:0000256" key="1">
    <source>
        <dbReference type="ARBA" id="ARBA00023242"/>
    </source>
</evidence>
<reference evidence="4" key="1">
    <citation type="submission" date="2021-10" db="EMBL/GenBank/DDBJ databases">
        <authorList>
            <person name="Piombo E."/>
        </authorList>
    </citation>
    <scope>NUCLEOTIDE SEQUENCE</scope>
</reference>
<dbReference type="GO" id="GO:0003700">
    <property type="term" value="F:DNA-binding transcription factor activity"/>
    <property type="evidence" value="ECO:0007669"/>
    <property type="project" value="InterPro"/>
</dbReference>
<evidence type="ECO:0000256" key="2">
    <source>
        <dbReference type="SAM" id="MobiDB-lite"/>
    </source>
</evidence>
<organism evidence="4 5">
    <name type="scientific">Clonostachys solani</name>
    <dbReference type="NCBI Taxonomy" id="160281"/>
    <lineage>
        <taxon>Eukaryota</taxon>
        <taxon>Fungi</taxon>
        <taxon>Dikarya</taxon>
        <taxon>Ascomycota</taxon>
        <taxon>Pezizomycotina</taxon>
        <taxon>Sordariomycetes</taxon>
        <taxon>Hypocreomycetidae</taxon>
        <taxon>Hypocreales</taxon>
        <taxon>Bionectriaceae</taxon>
        <taxon>Clonostachys</taxon>
    </lineage>
</organism>
<keyword evidence="1" id="KW-0539">Nucleus</keyword>